<evidence type="ECO:0000313" key="5">
    <source>
        <dbReference type="Proteomes" id="UP000298216"/>
    </source>
</evidence>
<dbReference type="PANTHER" id="PTHR46825:SF15">
    <property type="entry name" value="BETA-LACTAMASE-RELATED DOMAIN-CONTAINING PROTEIN"/>
    <property type="match status" value="1"/>
</dbReference>
<dbReference type="InterPro" id="IPR050491">
    <property type="entry name" value="AmpC-like"/>
</dbReference>
<comment type="caution">
    <text evidence="4">The sequence shown here is derived from an EMBL/GenBank/DDBJ whole genome shotgun (WGS) entry which is preliminary data.</text>
</comment>
<dbReference type="Gene3D" id="2.40.128.600">
    <property type="match status" value="1"/>
</dbReference>
<evidence type="ECO:0000259" key="2">
    <source>
        <dbReference type="Pfam" id="PF00144"/>
    </source>
</evidence>
<protein>
    <submittedName>
        <fullName evidence="4">Serine hydrolase</fullName>
    </submittedName>
</protein>
<feature type="signal peptide" evidence="1">
    <location>
        <begin position="1"/>
        <end position="26"/>
    </location>
</feature>
<proteinExistence type="predicted"/>
<dbReference type="PROSITE" id="PS51318">
    <property type="entry name" value="TAT"/>
    <property type="match status" value="1"/>
</dbReference>
<evidence type="ECO:0000313" key="4">
    <source>
        <dbReference type="EMBL" id="TFW14370.1"/>
    </source>
</evidence>
<feature type="chain" id="PRO_5021240683" evidence="1">
    <location>
        <begin position="27"/>
        <end position="551"/>
    </location>
</feature>
<name>A0A4Y9RYY4_9CAUL</name>
<keyword evidence="4" id="KW-0378">Hydrolase</keyword>
<keyword evidence="5" id="KW-1185">Reference proteome</keyword>
<dbReference type="PANTHER" id="PTHR46825">
    <property type="entry name" value="D-ALANYL-D-ALANINE-CARBOXYPEPTIDASE/ENDOPEPTIDASE AMPH"/>
    <property type="match status" value="1"/>
</dbReference>
<organism evidence="4 5">
    <name type="scientific">Brevundimonas intermedia</name>
    <dbReference type="NCBI Taxonomy" id="74315"/>
    <lineage>
        <taxon>Bacteria</taxon>
        <taxon>Pseudomonadati</taxon>
        <taxon>Pseudomonadota</taxon>
        <taxon>Alphaproteobacteria</taxon>
        <taxon>Caulobacterales</taxon>
        <taxon>Caulobacteraceae</taxon>
        <taxon>Brevundimonas</taxon>
    </lineage>
</organism>
<dbReference type="InterPro" id="IPR006311">
    <property type="entry name" value="TAT_signal"/>
</dbReference>
<dbReference type="AlphaFoldDB" id="A0A4Y9RYY4"/>
<accession>A0A4Y9RYY4</accession>
<dbReference type="EMBL" id="SPVH01000002">
    <property type="protein sequence ID" value="TFW14370.1"/>
    <property type="molecule type" value="Genomic_DNA"/>
</dbReference>
<feature type="domain" description="Peptidase S12 Pab87-related C-terminal" evidence="3">
    <location>
        <begin position="437"/>
        <end position="548"/>
    </location>
</feature>
<evidence type="ECO:0000259" key="3">
    <source>
        <dbReference type="Pfam" id="PF11954"/>
    </source>
</evidence>
<sequence length="551" mass="59118">MSLRLSRRSLFASGGAAALAAQPVFAQTTAQTRPANDDASLAQAVDAYVAKCMAAWPDQPALGVAVVKDGATVLARGYGVKVQGQPARADEHTLFAIASNTKNVTAAALAILVDEGKVKWDEPVKTYLPGFTLLDPYIGEHITVRDTLSHRAGFGLGAGDLLFWPNSDRTRAEVLAQAAFVPIEDGFRARYHYCNLMFVVAGAVLEAVSGLTWEAFIQTRILDKVGMTETVPLARLADPAKSALPHGRVGPPLRYQGAMTPIAKSIVEVWNWDSAAAAGGICTTPTDWAKWIAVRLNDGKLADGSRLYSEDAAREMVRPNIIVGSSPGPTAELPNRSIASTYAMGLQVQDYRGERIASHGGGSPGGISATVLIPGRKTGFSIFSNAEESFLLRALRSGISDICMGKVDVDWIADSKRLEAEGNAKSIAAAAEIDAKQAAGAAPSMPLESYAGTWRDPWYGDIVIAPKTEGRGRNRKSGLWLTFTHTPALQGWLEPYDGDTFRTRFPDKREEDAFVTFAILTAKPATATVKGVSPDIDFSYDYQDLKLTRVD</sequence>
<gene>
    <name evidence="4" type="ORF">EGY25_04030</name>
</gene>
<dbReference type="InterPro" id="IPR021860">
    <property type="entry name" value="Peptidase_S12_Pab87-rel_C"/>
</dbReference>
<keyword evidence="1" id="KW-0732">Signal</keyword>
<dbReference type="InterPro" id="IPR012338">
    <property type="entry name" value="Beta-lactam/transpept-like"/>
</dbReference>
<reference evidence="4 5" key="1">
    <citation type="submission" date="2019-03" db="EMBL/GenBank/DDBJ databases">
        <title>Draft genome of Brevundimonas sp. a heavy metal resistant soil bacteria.</title>
        <authorList>
            <person name="Soto J."/>
        </authorList>
    </citation>
    <scope>NUCLEOTIDE SEQUENCE [LARGE SCALE GENOMIC DNA]</scope>
    <source>
        <strain evidence="4 5">B-10</strain>
    </source>
</reference>
<dbReference type="Pfam" id="PF00144">
    <property type="entry name" value="Beta-lactamase"/>
    <property type="match status" value="1"/>
</dbReference>
<dbReference type="InterPro" id="IPR001466">
    <property type="entry name" value="Beta-lactam-related"/>
</dbReference>
<dbReference type="RefSeq" id="WP_135193755.1">
    <property type="nucleotide sequence ID" value="NZ_SPVH01000002.1"/>
</dbReference>
<dbReference type="Pfam" id="PF11954">
    <property type="entry name" value="DUF3471"/>
    <property type="match status" value="1"/>
</dbReference>
<evidence type="ECO:0000256" key="1">
    <source>
        <dbReference type="SAM" id="SignalP"/>
    </source>
</evidence>
<dbReference type="Proteomes" id="UP000298216">
    <property type="component" value="Unassembled WGS sequence"/>
</dbReference>
<dbReference type="Gene3D" id="3.40.710.10">
    <property type="entry name" value="DD-peptidase/beta-lactamase superfamily"/>
    <property type="match status" value="1"/>
</dbReference>
<dbReference type="OrthoDB" id="5377981at2"/>
<dbReference type="GO" id="GO:0016787">
    <property type="term" value="F:hydrolase activity"/>
    <property type="evidence" value="ECO:0007669"/>
    <property type="project" value="UniProtKB-KW"/>
</dbReference>
<dbReference type="SUPFAM" id="SSF56601">
    <property type="entry name" value="beta-lactamase/transpeptidase-like"/>
    <property type="match status" value="1"/>
</dbReference>
<feature type="domain" description="Beta-lactamase-related" evidence="2">
    <location>
        <begin position="58"/>
        <end position="389"/>
    </location>
</feature>